<accession>A0A517T0C2</accession>
<evidence type="ECO:0000259" key="3">
    <source>
        <dbReference type="Pfam" id="PF20382"/>
    </source>
</evidence>
<proteinExistence type="predicted"/>
<feature type="region of interest" description="Disordered" evidence="1">
    <location>
        <begin position="176"/>
        <end position="207"/>
    </location>
</feature>
<organism evidence="4 5">
    <name type="scientific">Stieleria bergensis</name>
    <dbReference type="NCBI Taxonomy" id="2528025"/>
    <lineage>
        <taxon>Bacteria</taxon>
        <taxon>Pseudomonadati</taxon>
        <taxon>Planctomycetota</taxon>
        <taxon>Planctomycetia</taxon>
        <taxon>Pirellulales</taxon>
        <taxon>Pirellulaceae</taxon>
        <taxon>Stieleria</taxon>
    </lineage>
</organism>
<dbReference type="RefSeq" id="WP_145276164.1">
    <property type="nucleotide sequence ID" value="NZ_CP036272.1"/>
</dbReference>
<dbReference type="Proteomes" id="UP000315003">
    <property type="component" value="Chromosome"/>
</dbReference>
<protein>
    <recommendedName>
        <fullName evidence="3">DUF6677 domain-containing protein</fullName>
    </recommendedName>
</protein>
<dbReference type="InterPro" id="IPR046499">
    <property type="entry name" value="DUF6677"/>
</dbReference>
<keyword evidence="5" id="KW-1185">Reference proteome</keyword>
<sequence length="207" mass="22747">MSTVRNVIEVDSEKVDLKSRSLAAFLAWLIPGAGHYYQGRTIKAGLFFVCIMSTWLLGFALGGFNVVYASWQPGDRRWQYPLQAGVGLAAMPAIVQSLHAKSNTIDNQTKPGFQPFFKGFMAPPNRPVLDNEVDEVSAYYARYGAGYEMGTLYTIIAGLLNILVIYDAYSGPLSVPISGRRPKDDEDEEQASENTEKQAEPASPAEV</sequence>
<dbReference type="Pfam" id="PF20382">
    <property type="entry name" value="DUF6677"/>
    <property type="match status" value="1"/>
</dbReference>
<keyword evidence="2" id="KW-0812">Transmembrane</keyword>
<feature type="transmembrane region" description="Helical" evidence="2">
    <location>
        <begin position="150"/>
        <end position="169"/>
    </location>
</feature>
<dbReference type="OrthoDB" id="281398at2"/>
<reference evidence="4 5" key="1">
    <citation type="submission" date="2019-02" db="EMBL/GenBank/DDBJ databases">
        <title>Deep-cultivation of Planctomycetes and their phenomic and genomic characterization uncovers novel biology.</title>
        <authorList>
            <person name="Wiegand S."/>
            <person name="Jogler M."/>
            <person name="Boedeker C."/>
            <person name="Pinto D."/>
            <person name="Vollmers J."/>
            <person name="Rivas-Marin E."/>
            <person name="Kohn T."/>
            <person name="Peeters S.H."/>
            <person name="Heuer A."/>
            <person name="Rast P."/>
            <person name="Oberbeckmann S."/>
            <person name="Bunk B."/>
            <person name="Jeske O."/>
            <person name="Meyerdierks A."/>
            <person name="Storesund J.E."/>
            <person name="Kallscheuer N."/>
            <person name="Luecker S."/>
            <person name="Lage O.M."/>
            <person name="Pohl T."/>
            <person name="Merkel B.J."/>
            <person name="Hornburger P."/>
            <person name="Mueller R.-W."/>
            <person name="Bruemmer F."/>
            <person name="Labrenz M."/>
            <person name="Spormann A.M."/>
            <person name="Op den Camp H."/>
            <person name="Overmann J."/>
            <person name="Amann R."/>
            <person name="Jetten M.S.M."/>
            <person name="Mascher T."/>
            <person name="Medema M.H."/>
            <person name="Devos D.P."/>
            <person name="Kaster A.-K."/>
            <person name="Ovreas L."/>
            <person name="Rohde M."/>
            <person name="Galperin M.Y."/>
            <person name="Jogler C."/>
        </authorList>
    </citation>
    <scope>NUCLEOTIDE SEQUENCE [LARGE SCALE GENOMIC DNA]</scope>
    <source>
        <strain evidence="4 5">SV_7m_r</strain>
    </source>
</reference>
<feature type="domain" description="DUF6677" evidence="3">
    <location>
        <begin position="22"/>
        <end position="180"/>
    </location>
</feature>
<dbReference type="EMBL" id="CP036272">
    <property type="protein sequence ID" value="QDT61834.1"/>
    <property type="molecule type" value="Genomic_DNA"/>
</dbReference>
<feature type="transmembrane region" description="Helical" evidence="2">
    <location>
        <begin position="44"/>
        <end position="68"/>
    </location>
</feature>
<name>A0A517T0C2_9BACT</name>
<evidence type="ECO:0000256" key="2">
    <source>
        <dbReference type="SAM" id="Phobius"/>
    </source>
</evidence>
<gene>
    <name evidence="4" type="ORF">SV7mr_43750</name>
</gene>
<evidence type="ECO:0000256" key="1">
    <source>
        <dbReference type="SAM" id="MobiDB-lite"/>
    </source>
</evidence>
<evidence type="ECO:0000313" key="4">
    <source>
        <dbReference type="EMBL" id="QDT61834.1"/>
    </source>
</evidence>
<evidence type="ECO:0000313" key="5">
    <source>
        <dbReference type="Proteomes" id="UP000315003"/>
    </source>
</evidence>
<dbReference type="AlphaFoldDB" id="A0A517T0C2"/>
<keyword evidence="2" id="KW-0472">Membrane</keyword>
<keyword evidence="2" id="KW-1133">Transmembrane helix</keyword>